<evidence type="ECO:0000313" key="2">
    <source>
        <dbReference type="RefSeq" id="XP_022304246.1"/>
    </source>
</evidence>
<dbReference type="AlphaFoldDB" id="A0A8B8BMV4"/>
<organism evidence="1 2">
    <name type="scientific">Crassostrea virginica</name>
    <name type="common">Eastern oyster</name>
    <dbReference type="NCBI Taxonomy" id="6565"/>
    <lineage>
        <taxon>Eukaryota</taxon>
        <taxon>Metazoa</taxon>
        <taxon>Spiralia</taxon>
        <taxon>Lophotrochozoa</taxon>
        <taxon>Mollusca</taxon>
        <taxon>Bivalvia</taxon>
        <taxon>Autobranchia</taxon>
        <taxon>Pteriomorphia</taxon>
        <taxon>Ostreida</taxon>
        <taxon>Ostreoidea</taxon>
        <taxon>Ostreidae</taxon>
        <taxon>Crassostrea</taxon>
    </lineage>
</organism>
<evidence type="ECO:0000313" key="1">
    <source>
        <dbReference type="Proteomes" id="UP000694844"/>
    </source>
</evidence>
<dbReference type="Proteomes" id="UP000694844">
    <property type="component" value="Chromosome 9"/>
</dbReference>
<keyword evidence="1" id="KW-1185">Reference proteome</keyword>
<proteinExistence type="predicted"/>
<reference evidence="2" key="1">
    <citation type="submission" date="2025-08" db="UniProtKB">
        <authorList>
            <consortium name="RefSeq"/>
        </authorList>
    </citation>
    <scope>IDENTIFICATION</scope>
    <source>
        <tissue evidence="2">Whole sample</tissue>
    </source>
</reference>
<dbReference type="OrthoDB" id="6132310at2759"/>
<dbReference type="GeneID" id="111111518"/>
<dbReference type="RefSeq" id="XP_022304246.1">
    <property type="nucleotide sequence ID" value="XM_022448538.1"/>
</dbReference>
<name>A0A8B8BMV4_CRAVI</name>
<gene>
    <name evidence="2" type="primary">LOC111111518</name>
</gene>
<protein>
    <submittedName>
        <fullName evidence="2">Uncharacterized protein LOC111111518</fullName>
    </submittedName>
</protein>
<dbReference type="KEGG" id="cvn:111111518"/>
<accession>A0A8B8BMV4</accession>
<sequence>MGIFTLAAGVISFLTVYTIVGHVECKLDRALSNKTGHLFIDGIDASHLSKKEFNKLLEEEDDKFMDSLSIWIGKHTLREKQRLKRAPLRYVGAWKAARRLYKSVFSTKPKITQSGNRITKHFSKPGNYETALNDFESFFPTDIQIIDKNGQEGFYGDILDGEYTLTVRKTSSNGQPTLQLIPRNGFVFRKLRYIDYRE</sequence>